<evidence type="ECO:0000256" key="4">
    <source>
        <dbReference type="ARBA" id="ARBA00008819"/>
    </source>
</evidence>
<dbReference type="GO" id="GO:0006096">
    <property type="term" value="P:glycolytic process"/>
    <property type="evidence" value="ECO:0007669"/>
    <property type="project" value="UniProtKB-UniRule"/>
</dbReference>
<keyword evidence="7 9" id="KW-0464">Manganese</keyword>
<dbReference type="PANTHER" id="PTHR31637">
    <property type="entry name" value="2,3-BISPHOSPHOGLYCERATE-INDEPENDENT PHOSPHOGLYCERATE MUTASE"/>
    <property type="match status" value="1"/>
</dbReference>
<comment type="caution">
    <text evidence="9">Lacks conserved residue(s) required for the propagation of feature annotation.</text>
</comment>
<feature type="binding site" evidence="9">
    <location>
        <position position="121"/>
    </location>
    <ligand>
        <name>substrate</name>
    </ligand>
</feature>
<comment type="catalytic activity">
    <reaction evidence="1 9">
        <text>(2R)-2-phosphoglycerate = (2R)-3-phosphoglycerate</text>
        <dbReference type="Rhea" id="RHEA:15901"/>
        <dbReference type="ChEBI" id="CHEBI:58272"/>
        <dbReference type="ChEBI" id="CHEBI:58289"/>
        <dbReference type="EC" id="5.4.2.12"/>
    </reaction>
</comment>
<keyword evidence="5 9" id="KW-0479">Metal-binding</keyword>
<feature type="binding site" evidence="9">
    <location>
        <position position="334"/>
    </location>
    <ligand>
        <name>substrate</name>
    </ligand>
</feature>
<accession>A0A0G0WNH9</accession>
<evidence type="ECO:0000256" key="5">
    <source>
        <dbReference type="ARBA" id="ARBA00022723"/>
    </source>
</evidence>
<dbReference type="GO" id="GO:0004619">
    <property type="term" value="F:phosphoglycerate mutase activity"/>
    <property type="evidence" value="ECO:0007669"/>
    <property type="project" value="UniProtKB-UniRule"/>
</dbReference>
<organism evidence="15 16">
    <name type="scientific">Candidatus Yanofskybacteria bacterium GW2011_GWA1_41_6</name>
    <dbReference type="NCBI Taxonomy" id="1619020"/>
    <lineage>
        <taxon>Bacteria</taxon>
        <taxon>Candidatus Yanofskyibacteriota</taxon>
    </lineage>
</organism>
<keyword evidence="6 9" id="KW-0324">Glycolysis</keyword>
<evidence type="ECO:0000256" key="2">
    <source>
        <dbReference type="ARBA" id="ARBA00002315"/>
    </source>
</evidence>
<dbReference type="FunFam" id="3.40.1450.10:FF:000002">
    <property type="entry name" value="2,3-bisphosphoglycerate-independent phosphoglycerate mutase"/>
    <property type="match status" value="1"/>
</dbReference>
<gene>
    <name evidence="9" type="primary">gpmI</name>
    <name evidence="15" type="ORF">UU70_C0012G0002</name>
</gene>
<feature type="binding site" evidence="9 12">
    <location>
        <position position="399"/>
    </location>
    <ligand>
        <name>Mn(2+)</name>
        <dbReference type="ChEBI" id="CHEBI:29035"/>
        <label>1</label>
    </ligand>
</feature>
<evidence type="ECO:0000259" key="13">
    <source>
        <dbReference type="Pfam" id="PF01676"/>
    </source>
</evidence>
<comment type="subunit">
    <text evidence="9">Monomer.</text>
</comment>
<dbReference type="UniPathway" id="UPA00109">
    <property type="reaction ID" value="UER00186"/>
</dbReference>
<feature type="binding site" evidence="9 12">
    <location>
        <position position="459"/>
    </location>
    <ligand>
        <name>Mn(2+)</name>
        <dbReference type="ChEBI" id="CHEBI:29035"/>
        <label>1</label>
    </ligand>
</feature>
<dbReference type="Pfam" id="PF06415">
    <property type="entry name" value="iPGM_N"/>
    <property type="match status" value="1"/>
</dbReference>
<feature type="binding site" evidence="9">
    <location>
        <begin position="150"/>
        <end position="151"/>
    </location>
    <ligand>
        <name>substrate</name>
    </ligand>
</feature>
<feature type="binding site" evidence="9">
    <location>
        <position position="186"/>
    </location>
    <ligand>
        <name>substrate</name>
    </ligand>
</feature>
<dbReference type="Pfam" id="PF01676">
    <property type="entry name" value="Metalloenzyme"/>
    <property type="match status" value="1"/>
</dbReference>
<evidence type="ECO:0000256" key="3">
    <source>
        <dbReference type="ARBA" id="ARBA00004798"/>
    </source>
</evidence>
<dbReference type="NCBIfam" id="TIGR01307">
    <property type="entry name" value="pgm_bpd_ind"/>
    <property type="match status" value="1"/>
</dbReference>
<protein>
    <recommendedName>
        <fullName evidence="9 10">2,3-bisphosphoglycerate-independent phosphoglycerate mutase</fullName>
        <shortName evidence="9">BPG-independent PGAM</shortName>
        <shortName evidence="9">Phosphoglyceromutase</shortName>
        <shortName evidence="9">iPGM</shortName>
        <ecNumber evidence="9 10">5.4.2.12</ecNumber>
    </recommendedName>
</protein>
<evidence type="ECO:0000259" key="14">
    <source>
        <dbReference type="Pfam" id="PF06415"/>
    </source>
</evidence>
<dbReference type="InterPro" id="IPR036646">
    <property type="entry name" value="PGAM_B_sf"/>
</dbReference>
<feature type="binding site" evidence="9 12">
    <location>
        <position position="10"/>
    </location>
    <ligand>
        <name>Mn(2+)</name>
        <dbReference type="ChEBI" id="CHEBI:29035"/>
        <label>2</label>
    </ligand>
</feature>
<feature type="domain" description="Metalloenzyme" evidence="13">
    <location>
        <begin position="3"/>
        <end position="507"/>
    </location>
</feature>
<comment type="caution">
    <text evidence="15">The sequence shown here is derived from an EMBL/GenBank/DDBJ whole genome shotgun (WGS) entry which is preliminary data.</text>
</comment>
<comment type="cofactor">
    <cofactor evidence="9">
        <name>Mn(2+)</name>
        <dbReference type="ChEBI" id="CHEBI:29035"/>
    </cofactor>
    <text evidence="9">Binds 2 manganese ions per subunit.</text>
</comment>
<feature type="binding site" evidence="9 12">
    <location>
        <position position="403"/>
    </location>
    <ligand>
        <name>Mn(2+)</name>
        <dbReference type="ChEBI" id="CHEBI:29035"/>
        <label>1</label>
    </ligand>
</feature>
<dbReference type="PATRIC" id="fig|1619020.3.peg.115"/>
<dbReference type="Gene3D" id="3.40.720.10">
    <property type="entry name" value="Alkaline Phosphatase, subunit A"/>
    <property type="match status" value="1"/>
</dbReference>
<dbReference type="EC" id="5.4.2.12" evidence="9 10"/>
<dbReference type="InterPro" id="IPR005995">
    <property type="entry name" value="Pgm_bpd_ind"/>
</dbReference>
<dbReference type="GO" id="GO:0005829">
    <property type="term" value="C:cytosol"/>
    <property type="evidence" value="ECO:0007669"/>
    <property type="project" value="TreeGrafter"/>
</dbReference>
<comment type="similarity">
    <text evidence="4 9">Belongs to the BPG-independent phosphoglycerate mutase family.</text>
</comment>
<feature type="binding site" evidence="9 12">
    <location>
        <position position="440"/>
    </location>
    <ligand>
        <name>Mn(2+)</name>
        <dbReference type="ChEBI" id="CHEBI:29035"/>
        <label>2</label>
    </ligand>
</feature>
<keyword evidence="8 9" id="KW-0413">Isomerase</keyword>
<evidence type="ECO:0000313" key="16">
    <source>
        <dbReference type="Proteomes" id="UP000034380"/>
    </source>
</evidence>
<comment type="function">
    <text evidence="2 9">Catalyzes the interconversion of 2-phosphoglycerate and 3-phosphoglycerate.</text>
</comment>
<dbReference type="InterPro" id="IPR011258">
    <property type="entry name" value="BPG-indep_PGM_N"/>
</dbReference>
<feature type="binding site" evidence="9 12">
    <location>
        <position position="441"/>
    </location>
    <ligand>
        <name>Mn(2+)</name>
        <dbReference type="ChEBI" id="CHEBI:29035"/>
        <label>2</label>
    </ligand>
</feature>
<dbReference type="InterPro" id="IPR017850">
    <property type="entry name" value="Alkaline_phosphatase_core_sf"/>
</dbReference>
<comment type="pathway">
    <text evidence="3 9">Carbohydrate degradation; glycolysis; pyruvate from D-glyceraldehyde 3-phosphate: step 3/5.</text>
</comment>
<name>A0A0G0WNH9_9BACT</name>
<evidence type="ECO:0000256" key="11">
    <source>
        <dbReference type="PIRSR" id="PIRSR001492-1"/>
    </source>
</evidence>
<evidence type="ECO:0000256" key="10">
    <source>
        <dbReference type="NCBIfam" id="TIGR01307"/>
    </source>
</evidence>
<dbReference type="HAMAP" id="MF_01038">
    <property type="entry name" value="GpmI"/>
    <property type="match status" value="1"/>
</dbReference>
<evidence type="ECO:0000256" key="8">
    <source>
        <dbReference type="ARBA" id="ARBA00023235"/>
    </source>
</evidence>
<dbReference type="InterPro" id="IPR006124">
    <property type="entry name" value="Metalloenzyme"/>
</dbReference>
<feature type="domain" description="BPG-independent PGAM N-terminal" evidence="14">
    <location>
        <begin position="80"/>
        <end position="292"/>
    </location>
</feature>
<evidence type="ECO:0000256" key="12">
    <source>
        <dbReference type="PIRSR" id="PIRSR001492-3"/>
    </source>
</evidence>
<feature type="active site" description="Phosphoserine intermediate" evidence="9 11">
    <location>
        <position position="60"/>
    </location>
</feature>
<evidence type="ECO:0000256" key="1">
    <source>
        <dbReference type="ARBA" id="ARBA00000370"/>
    </source>
</evidence>
<evidence type="ECO:0000256" key="7">
    <source>
        <dbReference type="ARBA" id="ARBA00023211"/>
    </source>
</evidence>
<dbReference type="GO" id="GO:0006007">
    <property type="term" value="P:glucose catabolic process"/>
    <property type="evidence" value="ECO:0007669"/>
    <property type="project" value="InterPro"/>
</dbReference>
<dbReference type="CDD" id="cd16010">
    <property type="entry name" value="iPGM"/>
    <property type="match status" value="1"/>
</dbReference>
<evidence type="ECO:0000256" key="9">
    <source>
        <dbReference type="HAMAP-Rule" id="MF_01038"/>
    </source>
</evidence>
<dbReference type="EMBL" id="LCBQ01000012">
    <property type="protein sequence ID" value="KKS13617.1"/>
    <property type="molecule type" value="Genomic_DNA"/>
</dbReference>
<dbReference type="GO" id="GO:0030145">
    <property type="term" value="F:manganese ion binding"/>
    <property type="evidence" value="ECO:0007669"/>
    <property type="project" value="UniProtKB-UniRule"/>
</dbReference>
<sequence>MRPIVLTILDGWGYSTNTSGNAIASAETPVLDEIFQNYPSMLLQASGPAVGMTYGEPGNSEVGHLTIGAGRIIFQYLTRINKAINNGDFLKNPSLEEAFHHIETNSSTVHIVGLLTSGAVHAHFDHLVALIKSAQERKVPYKIHLFTDGRDSGLKEAGEILKKLSDQIGGLEHLATVIGRDFAMDRNNNWGKTEIAFNLLTQGVGTTSEDIFKTLEEYYNQDIRDGGIPATRMVSKGGSPVETLVKDGDAIVFFNFREDSMHQIIQVFTDETFDKFPRKLPDNLYLASMTRYIDLPAGGPILHVLFPPPPVDHCLSEILSINGKKHFHIAETEKYAHATFFFNGLRNAPYENETDFFIESLENPIEHPEMRAMDIANKVSAELDRDGYDLYVINIANGDILAHLGNLESATQGVRAVDTALGVIKEKVLEKDGIMIITSDHGNVESMIYKNTGAQETKHDDNPVPFYLVANEYKHQRTTEETTKSLGQANGLLSDVAPTILELLEIKVPVEMTGTSLLSVLKPELLQERY</sequence>
<evidence type="ECO:0000313" key="15">
    <source>
        <dbReference type="EMBL" id="KKS13617.1"/>
    </source>
</evidence>
<proteinExistence type="inferred from homology"/>
<dbReference type="SUPFAM" id="SSF64158">
    <property type="entry name" value="2,3-Bisphosphoglycerate-independent phosphoglycerate mutase, substrate-binding domain"/>
    <property type="match status" value="1"/>
</dbReference>
<dbReference type="SUPFAM" id="SSF53649">
    <property type="entry name" value="Alkaline phosphatase-like"/>
    <property type="match status" value="1"/>
</dbReference>
<dbReference type="Proteomes" id="UP000034380">
    <property type="component" value="Unassembled WGS sequence"/>
</dbReference>
<feature type="binding site" evidence="9 12">
    <location>
        <position position="60"/>
    </location>
    <ligand>
        <name>Mn(2+)</name>
        <dbReference type="ChEBI" id="CHEBI:29035"/>
        <label>2</label>
    </ligand>
</feature>
<feature type="binding site" evidence="9">
    <location>
        <position position="180"/>
    </location>
    <ligand>
        <name>substrate</name>
    </ligand>
</feature>
<evidence type="ECO:0000256" key="6">
    <source>
        <dbReference type="ARBA" id="ARBA00023152"/>
    </source>
</evidence>
<dbReference type="AlphaFoldDB" id="A0A0G0WNH9"/>
<dbReference type="PANTHER" id="PTHR31637:SF0">
    <property type="entry name" value="2,3-BISPHOSPHOGLYCERATE-INDEPENDENT PHOSPHOGLYCERATE MUTASE"/>
    <property type="match status" value="1"/>
</dbReference>
<dbReference type="Gene3D" id="3.40.1450.10">
    <property type="entry name" value="BPG-independent phosphoglycerate mutase, domain B"/>
    <property type="match status" value="1"/>
</dbReference>
<reference evidence="15 16" key="1">
    <citation type="journal article" date="2015" name="Nature">
        <title>rRNA introns, odd ribosomes, and small enigmatic genomes across a large radiation of phyla.</title>
        <authorList>
            <person name="Brown C.T."/>
            <person name="Hug L.A."/>
            <person name="Thomas B.C."/>
            <person name="Sharon I."/>
            <person name="Castelle C.J."/>
            <person name="Singh A."/>
            <person name="Wilkins M.J."/>
            <person name="Williams K.H."/>
            <person name="Banfield J.F."/>
        </authorList>
    </citation>
    <scope>NUCLEOTIDE SEQUENCE [LARGE SCALE GENOMIC DNA]</scope>
</reference>
<dbReference type="PIRSF" id="PIRSF001492">
    <property type="entry name" value="IPGAM"/>
    <property type="match status" value="1"/>
</dbReference>